<sequence length="332" mass="36342">MRAGLADIAMPGIPVEIAEQMRALWQAAVAVQLDDVVRLKADAQQAIAAADTARTDAELRVELLRQELSELRASVATRDTDLSDLRAQNAMLRDRCGALDAAAEERRAQLDAATAERAAVERTHADALADVQHRYEALSKQLLQETAHQREALKKEHAHSASQLKFAERRVAALDGERARLEGELASERETRQQAVGEALALKAINASQYAQLDELLRIVSAQEARRAPVASSGLATAMRTTGTPKGGTRSARKSHEQNNEPRRLDRWWHDAPTAAAGGNRRGTRLPHRRAWPRCLHTLDTSRDQAPVCVARRREVSTSGGHAAVARSSGRD</sequence>
<dbReference type="EMBL" id="CADIKB010000032">
    <property type="protein sequence ID" value="CAB3724024.1"/>
    <property type="molecule type" value="Genomic_DNA"/>
</dbReference>
<reference evidence="4 5" key="1">
    <citation type="submission" date="2020-04" db="EMBL/GenBank/DDBJ databases">
        <authorList>
            <person name="De Canck E."/>
        </authorList>
    </citation>
    <scope>NUCLEOTIDE SEQUENCE [LARGE SCALE GENOMIC DNA]</scope>
    <source>
        <strain evidence="4 5">LMG 22037</strain>
    </source>
</reference>
<feature type="coiled-coil region" evidence="1">
    <location>
        <begin position="150"/>
        <end position="198"/>
    </location>
</feature>
<proteinExistence type="predicted"/>
<keyword evidence="1" id="KW-0175">Coiled coil</keyword>
<feature type="region of interest" description="Disordered" evidence="2">
    <location>
        <begin position="231"/>
        <end position="265"/>
    </location>
</feature>
<dbReference type="InterPro" id="IPR021104">
    <property type="entry name" value="KfrA_DNA-bd_N"/>
</dbReference>
<organism evidence="4 5">
    <name type="scientific">Paraburkholderia phenoliruptrix</name>
    <dbReference type="NCBI Taxonomy" id="252970"/>
    <lineage>
        <taxon>Bacteria</taxon>
        <taxon>Pseudomonadati</taxon>
        <taxon>Pseudomonadota</taxon>
        <taxon>Betaproteobacteria</taxon>
        <taxon>Burkholderiales</taxon>
        <taxon>Burkholderiaceae</taxon>
        <taxon>Paraburkholderia</taxon>
    </lineage>
</organism>
<evidence type="ECO:0000259" key="3">
    <source>
        <dbReference type="Pfam" id="PF11740"/>
    </source>
</evidence>
<feature type="coiled-coil region" evidence="1">
    <location>
        <begin position="47"/>
        <end position="74"/>
    </location>
</feature>
<evidence type="ECO:0000313" key="4">
    <source>
        <dbReference type="EMBL" id="CAB3724024.1"/>
    </source>
</evidence>
<feature type="domain" description="KfrA N-terminal DNA-binding" evidence="3">
    <location>
        <begin position="12"/>
        <end position="68"/>
    </location>
</feature>
<dbReference type="Proteomes" id="UP000494249">
    <property type="component" value="Unassembled WGS sequence"/>
</dbReference>
<evidence type="ECO:0000256" key="1">
    <source>
        <dbReference type="SAM" id="Coils"/>
    </source>
</evidence>
<feature type="compositionally biased region" description="Basic and acidic residues" evidence="2">
    <location>
        <begin position="254"/>
        <end position="265"/>
    </location>
</feature>
<evidence type="ECO:0000256" key="2">
    <source>
        <dbReference type="SAM" id="MobiDB-lite"/>
    </source>
</evidence>
<evidence type="ECO:0000313" key="5">
    <source>
        <dbReference type="Proteomes" id="UP000494249"/>
    </source>
</evidence>
<dbReference type="Pfam" id="PF11740">
    <property type="entry name" value="KfrA_N"/>
    <property type="match status" value="1"/>
</dbReference>
<dbReference type="AlphaFoldDB" id="A0A6J5C3R3"/>
<gene>
    <name evidence="4" type="ORF">LMG22037_05015</name>
</gene>
<name>A0A6J5C3R3_9BURK</name>
<protein>
    <recommendedName>
        <fullName evidence="3">KfrA N-terminal DNA-binding domain-containing protein</fullName>
    </recommendedName>
</protein>
<accession>A0A6J5C3R3</accession>